<proteinExistence type="predicted"/>
<dbReference type="EMBL" id="GBXM01054358">
    <property type="protein sequence ID" value="JAH54219.1"/>
    <property type="molecule type" value="Transcribed_RNA"/>
</dbReference>
<dbReference type="AlphaFoldDB" id="A0A0E9TKK3"/>
<name>A0A0E9TKK3_ANGAN</name>
<protein>
    <submittedName>
        <fullName evidence="1">Uncharacterized protein</fullName>
    </submittedName>
</protein>
<sequence>MLSYVFLNGFHFLTTQLMKPIQTQASFKQQLLIRHTIDDQ</sequence>
<reference evidence="1" key="2">
    <citation type="journal article" date="2015" name="Fish Shellfish Immunol.">
        <title>Early steps in the European eel (Anguilla anguilla)-Vibrio vulnificus interaction in the gills: Role of the RtxA13 toxin.</title>
        <authorList>
            <person name="Callol A."/>
            <person name="Pajuelo D."/>
            <person name="Ebbesson L."/>
            <person name="Teles M."/>
            <person name="MacKenzie S."/>
            <person name="Amaro C."/>
        </authorList>
    </citation>
    <scope>NUCLEOTIDE SEQUENCE</scope>
</reference>
<organism evidence="1">
    <name type="scientific">Anguilla anguilla</name>
    <name type="common">European freshwater eel</name>
    <name type="synonym">Muraena anguilla</name>
    <dbReference type="NCBI Taxonomy" id="7936"/>
    <lineage>
        <taxon>Eukaryota</taxon>
        <taxon>Metazoa</taxon>
        <taxon>Chordata</taxon>
        <taxon>Craniata</taxon>
        <taxon>Vertebrata</taxon>
        <taxon>Euteleostomi</taxon>
        <taxon>Actinopterygii</taxon>
        <taxon>Neopterygii</taxon>
        <taxon>Teleostei</taxon>
        <taxon>Anguilliformes</taxon>
        <taxon>Anguillidae</taxon>
        <taxon>Anguilla</taxon>
    </lineage>
</organism>
<accession>A0A0E9TKK3</accession>
<evidence type="ECO:0000313" key="1">
    <source>
        <dbReference type="EMBL" id="JAH54219.1"/>
    </source>
</evidence>
<reference evidence="1" key="1">
    <citation type="submission" date="2014-11" db="EMBL/GenBank/DDBJ databases">
        <authorList>
            <person name="Amaro Gonzalez C."/>
        </authorList>
    </citation>
    <scope>NUCLEOTIDE SEQUENCE</scope>
</reference>